<keyword evidence="8 15" id="KW-0067">ATP-binding</keyword>
<dbReference type="SUPFAM" id="SSF52540">
    <property type="entry name" value="P-loop containing nucleoside triphosphate hydrolases"/>
    <property type="match status" value="1"/>
</dbReference>
<feature type="domain" description="UvrD-like helicase ATP-binding" evidence="17">
    <location>
        <begin position="46"/>
        <end position="344"/>
    </location>
</feature>
<dbReference type="InterPro" id="IPR000212">
    <property type="entry name" value="DNA_helicase_UvrD/REP"/>
</dbReference>
<evidence type="ECO:0000313" key="19">
    <source>
        <dbReference type="EMBL" id="SER76669.1"/>
    </source>
</evidence>
<evidence type="ECO:0000256" key="16">
    <source>
        <dbReference type="SAM" id="MobiDB-lite"/>
    </source>
</evidence>
<dbReference type="PROSITE" id="PS51217">
    <property type="entry name" value="UVRD_HELICASE_CTER"/>
    <property type="match status" value="1"/>
</dbReference>
<evidence type="ECO:0000256" key="15">
    <source>
        <dbReference type="PROSITE-ProRule" id="PRU00560"/>
    </source>
</evidence>
<keyword evidence="11" id="KW-0413">Isomerase</keyword>
<dbReference type="InterPro" id="IPR014016">
    <property type="entry name" value="UvrD-like_ATP-bd"/>
</dbReference>
<dbReference type="EMBL" id="FOHB01000001">
    <property type="protein sequence ID" value="SER76669.1"/>
    <property type="molecule type" value="Genomic_DNA"/>
</dbReference>
<sequence length="1080" mass="114472">MGSASGPGRALGSRRASRRDAVSGAGDGIWGVLTLRRSPGLAVDAPRLDAQQRAAVEHRGRVLRVLGASGTGKSTVAVEVVVDRVLRGEAEPDQCLLLTSSRLAAAALRERVTARLARTSTEPLARTHQSFGFGILRQAAALRGDPTPRLLSGPEQDVILRDLLEGHRRGDSPGPDWPERVHEALTTRGFRAELRDLLMRAVEHGLEAADLAALGRANGRDEWVAAAQVLAEYDEVTALSAPGAYDPAWILGAAADLLEDDAEAFDRVCSSLRLVVVDDAQEMTAAAARLLEVVAGRATDVVLLGDPDSAVQTFRGADPRYLAGGWTALGDGPTVVLPTAYRLPSAVARAAAAVAPKIGALGGGQQREATPKAAGGRVDVHLLRAVSQEATLVAAELREAHLRGGMPWSDMAVIVRGQGRTATLRRVLMASGVPVAGSATDLPVRDEVAVRPLLALLRVVLDLARGEAEGVDPQVAVDTLLSPIGGADAVALRRLRRALRREELAGGGGRTSDELLAEALVHPDRLATLGAEAFPARRVARTIAAGVEAARVRDDGGVVRWETGVSAESVLWAMWAATGLANAWQQTALGGGPGAQRADRDLDAVVGLFDAAAKFADRLPQAGPEEFLTHVQSQDIPGDTLVARSPVGESVTLITPQAAAGREWRFVVVAGVQEGVWPDLRLRGSLLGSEQLVDVVTGRSGSFRGAQAAVRYDETRLFLVALTRARERVLVTAVRSDDEQPSVYLDLVDPLPDDSDGLRAFTEVRRAMTLSTLVAQLRRELLDEDDDARAVAVGALARLAAEGVPGADPASWWALRDLSDDRPLRGPDEPVRVSPSKVESFGQCGLRWLFSACGGDGPSVGAASIGTLVHDIASDLGDVDEDRMRAEVDARWGRLGLPAGWASDRKRLEAHAMVGRLARYFERAEREGWQRLGAEIDMTVTLGRAVVSGRVDRLERLPDGSLRVIDYKTGSAKPREDDLPTHPQLGAYQVAVDGGAFGEHGTASGGAALLQVGKAANKRDITLQQQAPLHTHDDPQWAHRLITETADGMAGATFTATVGSWCEQCAVRSSCPAQPEGKTL</sequence>
<dbReference type="GO" id="GO:0005524">
    <property type="term" value="F:ATP binding"/>
    <property type="evidence" value="ECO:0007669"/>
    <property type="project" value="UniProtKB-UniRule"/>
</dbReference>
<evidence type="ECO:0000259" key="18">
    <source>
        <dbReference type="PROSITE" id="PS51217"/>
    </source>
</evidence>
<evidence type="ECO:0000256" key="7">
    <source>
        <dbReference type="ARBA" id="ARBA00022839"/>
    </source>
</evidence>
<evidence type="ECO:0000256" key="8">
    <source>
        <dbReference type="ARBA" id="ARBA00022840"/>
    </source>
</evidence>
<dbReference type="Gene3D" id="1.10.486.10">
    <property type="entry name" value="PCRA, domain 4"/>
    <property type="match status" value="1"/>
</dbReference>
<organism evidence="19 20">
    <name type="scientific">Pedococcus cremeus</name>
    <dbReference type="NCBI Taxonomy" id="587636"/>
    <lineage>
        <taxon>Bacteria</taxon>
        <taxon>Bacillati</taxon>
        <taxon>Actinomycetota</taxon>
        <taxon>Actinomycetes</taxon>
        <taxon>Micrococcales</taxon>
        <taxon>Intrasporangiaceae</taxon>
        <taxon>Pedococcus</taxon>
    </lineage>
</organism>
<evidence type="ECO:0000256" key="1">
    <source>
        <dbReference type="ARBA" id="ARBA00009922"/>
    </source>
</evidence>
<feature type="binding site" evidence="15">
    <location>
        <begin position="67"/>
        <end position="74"/>
    </location>
    <ligand>
        <name>ATP</name>
        <dbReference type="ChEBI" id="CHEBI:30616"/>
    </ligand>
</feature>
<evidence type="ECO:0000256" key="11">
    <source>
        <dbReference type="ARBA" id="ARBA00023235"/>
    </source>
</evidence>
<dbReference type="Pfam" id="PF12705">
    <property type="entry name" value="PDDEXK_1"/>
    <property type="match status" value="1"/>
</dbReference>
<dbReference type="STRING" id="587636.SAMN05216199_1137"/>
<dbReference type="GO" id="GO:0043138">
    <property type="term" value="F:3'-5' DNA helicase activity"/>
    <property type="evidence" value="ECO:0007669"/>
    <property type="project" value="UniProtKB-EC"/>
</dbReference>
<evidence type="ECO:0000256" key="12">
    <source>
        <dbReference type="ARBA" id="ARBA00034617"/>
    </source>
</evidence>
<dbReference type="GO" id="GO:0004527">
    <property type="term" value="F:exonuclease activity"/>
    <property type="evidence" value="ECO:0007669"/>
    <property type="project" value="UniProtKB-KW"/>
</dbReference>
<dbReference type="GO" id="GO:0005829">
    <property type="term" value="C:cytosol"/>
    <property type="evidence" value="ECO:0007669"/>
    <property type="project" value="TreeGrafter"/>
</dbReference>
<dbReference type="Gene3D" id="3.40.50.300">
    <property type="entry name" value="P-loop containing nucleotide triphosphate hydrolases"/>
    <property type="match status" value="2"/>
</dbReference>
<dbReference type="GO" id="GO:0033202">
    <property type="term" value="C:DNA helicase complex"/>
    <property type="evidence" value="ECO:0007669"/>
    <property type="project" value="TreeGrafter"/>
</dbReference>
<dbReference type="Gene3D" id="1.10.10.160">
    <property type="match status" value="1"/>
</dbReference>
<dbReference type="PROSITE" id="PS51198">
    <property type="entry name" value="UVRD_HELICASE_ATP_BIND"/>
    <property type="match status" value="1"/>
</dbReference>
<keyword evidence="5 15" id="KW-0378">Hydrolase</keyword>
<evidence type="ECO:0000256" key="5">
    <source>
        <dbReference type="ARBA" id="ARBA00022801"/>
    </source>
</evidence>
<keyword evidence="6 15" id="KW-0347">Helicase</keyword>
<dbReference type="GO" id="GO:0000725">
    <property type="term" value="P:recombinational repair"/>
    <property type="evidence" value="ECO:0007669"/>
    <property type="project" value="TreeGrafter"/>
</dbReference>
<evidence type="ECO:0000256" key="4">
    <source>
        <dbReference type="ARBA" id="ARBA00022763"/>
    </source>
</evidence>
<evidence type="ECO:0000256" key="13">
    <source>
        <dbReference type="ARBA" id="ARBA00034808"/>
    </source>
</evidence>
<comment type="catalytic activity">
    <reaction evidence="14">
        <text>ATP + H2O = ADP + phosphate + H(+)</text>
        <dbReference type="Rhea" id="RHEA:13065"/>
        <dbReference type="ChEBI" id="CHEBI:15377"/>
        <dbReference type="ChEBI" id="CHEBI:15378"/>
        <dbReference type="ChEBI" id="CHEBI:30616"/>
        <dbReference type="ChEBI" id="CHEBI:43474"/>
        <dbReference type="ChEBI" id="CHEBI:456216"/>
        <dbReference type="EC" id="5.6.2.4"/>
    </reaction>
</comment>
<dbReference type="Pfam" id="PF00580">
    <property type="entry name" value="UvrD-helicase"/>
    <property type="match status" value="1"/>
</dbReference>
<reference evidence="20" key="1">
    <citation type="submission" date="2016-10" db="EMBL/GenBank/DDBJ databases">
        <authorList>
            <person name="Varghese N."/>
            <person name="Submissions S."/>
        </authorList>
    </citation>
    <scope>NUCLEOTIDE SEQUENCE [LARGE SCALE GENOMIC DNA]</scope>
    <source>
        <strain evidence="20">CGMCC 1.6963</strain>
    </source>
</reference>
<feature type="domain" description="UvrD-like helicase C-terminal" evidence="18">
    <location>
        <begin position="347"/>
        <end position="661"/>
    </location>
</feature>
<dbReference type="GO" id="GO:0003677">
    <property type="term" value="F:DNA binding"/>
    <property type="evidence" value="ECO:0007669"/>
    <property type="project" value="UniProtKB-KW"/>
</dbReference>
<evidence type="ECO:0000256" key="9">
    <source>
        <dbReference type="ARBA" id="ARBA00023125"/>
    </source>
</evidence>
<dbReference type="InterPro" id="IPR013986">
    <property type="entry name" value="DExx_box_DNA_helicase_dom_sf"/>
</dbReference>
<dbReference type="InterPro" id="IPR027417">
    <property type="entry name" value="P-loop_NTPase"/>
</dbReference>
<keyword evidence="3 15" id="KW-0547">Nucleotide-binding</keyword>
<proteinExistence type="inferred from homology"/>
<comment type="similarity">
    <text evidence="1">Belongs to the helicase family. UvrD subfamily.</text>
</comment>
<evidence type="ECO:0000256" key="6">
    <source>
        <dbReference type="ARBA" id="ARBA00022806"/>
    </source>
</evidence>
<evidence type="ECO:0000259" key="17">
    <source>
        <dbReference type="PROSITE" id="PS51198"/>
    </source>
</evidence>
<feature type="compositionally biased region" description="Low complexity" evidence="16">
    <location>
        <begin position="1"/>
        <end position="14"/>
    </location>
</feature>
<keyword evidence="20" id="KW-1185">Reference proteome</keyword>
<evidence type="ECO:0000256" key="10">
    <source>
        <dbReference type="ARBA" id="ARBA00023204"/>
    </source>
</evidence>
<evidence type="ECO:0000256" key="3">
    <source>
        <dbReference type="ARBA" id="ARBA00022741"/>
    </source>
</evidence>
<dbReference type="InterPro" id="IPR014017">
    <property type="entry name" value="DNA_helicase_UvrD-like_C"/>
</dbReference>
<dbReference type="EC" id="5.6.2.4" evidence="13"/>
<dbReference type="InterPro" id="IPR011604">
    <property type="entry name" value="PDDEXK-like_dom_sf"/>
</dbReference>
<dbReference type="PANTHER" id="PTHR11070:SF59">
    <property type="entry name" value="DNA 3'-5' HELICASE"/>
    <property type="match status" value="1"/>
</dbReference>
<keyword evidence="7" id="KW-0269">Exonuclease</keyword>
<accession>A0A1H9RXP8</accession>
<evidence type="ECO:0000313" key="20">
    <source>
        <dbReference type="Proteomes" id="UP000199019"/>
    </source>
</evidence>
<dbReference type="Gene3D" id="3.90.320.10">
    <property type="match status" value="1"/>
</dbReference>
<comment type="catalytic activity">
    <reaction evidence="12">
        <text>Couples ATP hydrolysis with the unwinding of duplex DNA by translocating in the 3'-5' direction.</text>
        <dbReference type="EC" id="5.6.2.4"/>
    </reaction>
</comment>
<keyword evidence="2" id="KW-0540">Nuclease</keyword>
<gene>
    <name evidence="19" type="ORF">SAMN05216199_1137</name>
</gene>
<dbReference type="PANTHER" id="PTHR11070">
    <property type="entry name" value="UVRD / RECB / PCRA DNA HELICASE FAMILY MEMBER"/>
    <property type="match status" value="1"/>
</dbReference>
<evidence type="ECO:0000256" key="2">
    <source>
        <dbReference type="ARBA" id="ARBA00022722"/>
    </source>
</evidence>
<protein>
    <recommendedName>
        <fullName evidence="13">DNA 3'-5' helicase</fullName>
        <ecNumber evidence="13">5.6.2.4</ecNumber>
    </recommendedName>
</protein>
<feature type="region of interest" description="Disordered" evidence="16">
    <location>
        <begin position="1"/>
        <end position="23"/>
    </location>
</feature>
<keyword evidence="10" id="KW-0234">DNA repair</keyword>
<keyword evidence="9" id="KW-0238">DNA-binding</keyword>
<dbReference type="Proteomes" id="UP000199019">
    <property type="component" value="Unassembled WGS sequence"/>
</dbReference>
<keyword evidence="4" id="KW-0227">DNA damage</keyword>
<name>A0A1H9RXP8_9MICO</name>
<dbReference type="AlphaFoldDB" id="A0A1H9RXP8"/>
<evidence type="ECO:0000256" key="14">
    <source>
        <dbReference type="ARBA" id="ARBA00048988"/>
    </source>
</evidence>
<dbReference type="InterPro" id="IPR038726">
    <property type="entry name" value="PDDEXK_AddAB-type"/>
</dbReference>